<evidence type="ECO:0000313" key="1">
    <source>
        <dbReference type="EMBL" id="JAD34884.1"/>
    </source>
</evidence>
<proteinExistence type="predicted"/>
<dbReference type="AlphaFoldDB" id="A0A0A8Z641"/>
<protein>
    <submittedName>
        <fullName evidence="1">Uncharacterized protein</fullName>
    </submittedName>
</protein>
<reference evidence="1" key="2">
    <citation type="journal article" date="2015" name="Data Brief">
        <title>Shoot transcriptome of the giant reed, Arundo donax.</title>
        <authorList>
            <person name="Barrero R.A."/>
            <person name="Guerrero F.D."/>
            <person name="Moolhuijzen P."/>
            <person name="Goolsby J.A."/>
            <person name="Tidwell J."/>
            <person name="Bellgard S.E."/>
            <person name="Bellgard M.I."/>
        </authorList>
    </citation>
    <scope>NUCLEOTIDE SEQUENCE</scope>
    <source>
        <tissue evidence="1">Shoot tissue taken approximately 20 cm above the soil surface</tissue>
    </source>
</reference>
<dbReference type="EMBL" id="GBRH01263011">
    <property type="protein sequence ID" value="JAD34884.1"/>
    <property type="molecule type" value="Transcribed_RNA"/>
</dbReference>
<accession>A0A0A8Z641</accession>
<reference evidence="1" key="1">
    <citation type="submission" date="2014-09" db="EMBL/GenBank/DDBJ databases">
        <authorList>
            <person name="Magalhaes I.L.F."/>
            <person name="Oliveira U."/>
            <person name="Santos F.R."/>
            <person name="Vidigal T.H.D.A."/>
            <person name="Brescovit A.D."/>
            <person name="Santos A.J."/>
        </authorList>
    </citation>
    <scope>NUCLEOTIDE SEQUENCE</scope>
    <source>
        <tissue evidence="1">Shoot tissue taken approximately 20 cm above the soil surface</tissue>
    </source>
</reference>
<organism evidence="1">
    <name type="scientific">Arundo donax</name>
    <name type="common">Giant reed</name>
    <name type="synonym">Donax arundinaceus</name>
    <dbReference type="NCBI Taxonomy" id="35708"/>
    <lineage>
        <taxon>Eukaryota</taxon>
        <taxon>Viridiplantae</taxon>
        <taxon>Streptophyta</taxon>
        <taxon>Embryophyta</taxon>
        <taxon>Tracheophyta</taxon>
        <taxon>Spermatophyta</taxon>
        <taxon>Magnoliopsida</taxon>
        <taxon>Liliopsida</taxon>
        <taxon>Poales</taxon>
        <taxon>Poaceae</taxon>
        <taxon>PACMAD clade</taxon>
        <taxon>Arundinoideae</taxon>
        <taxon>Arundineae</taxon>
        <taxon>Arundo</taxon>
    </lineage>
</organism>
<name>A0A0A8Z641_ARUDO</name>
<sequence>MATSSATRANMAVAALRTLNHSVFKHRLILAKHLRFLISEFGFIRSYPCLDIITVMLLQVIHNCK</sequence>